<comment type="caution">
    <text evidence="10">The sequence shown here is derived from an EMBL/GenBank/DDBJ whole genome shotgun (WGS) entry which is preliminary data.</text>
</comment>
<dbReference type="Pfam" id="PF01590">
    <property type="entry name" value="GAF"/>
    <property type="match status" value="1"/>
</dbReference>
<dbReference type="Pfam" id="PF02518">
    <property type="entry name" value="HATPase_c"/>
    <property type="match status" value="1"/>
</dbReference>
<dbReference type="Gene3D" id="3.30.450.40">
    <property type="match status" value="1"/>
</dbReference>
<organism evidence="10 11">
    <name type="scientific">Pseudodesulfovibrio alkaliphilus</name>
    <dbReference type="NCBI Taxonomy" id="2661613"/>
    <lineage>
        <taxon>Bacteria</taxon>
        <taxon>Pseudomonadati</taxon>
        <taxon>Thermodesulfobacteriota</taxon>
        <taxon>Desulfovibrionia</taxon>
        <taxon>Desulfovibrionales</taxon>
        <taxon>Desulfovibrionaceae</taxon>
    </lineage>
</organism>
<name>A0A7K1KKP2_9BACT</name>
<dbReference type="PROSITE" id="PS50109">
    <property type="entry name" value="HIS_KIN"/>
    <property type="match status" value="1"/>
</dbReference>
<dbReference type="InterPro" id="IPR003594">
    <property type="entry name" value="HATPase_dom"/>
</dbReference>
<reference evidence="10 11" key="1">
    <citation type="submission" date="2019-11" db="EMBL/GenBank/DDBJ databases">
        <title>Pseudodesulfovibrio alkaliphilus, sp. nov., an alkaliphilic sulfate-reducing bacteria from mud volcano of Taman peninsula, Russia.</title>
        <authorList>
            <person name="Frolova A."/>
            <person name="Merkel A.Y."/>
            <person name="Slobodkin A.I."/>
        </authorList>
    </citation>
    <scope>NUCLEOTIDE SEQUENCE [LARGE SCALE GENOMIC DNA]</scope>
    <source>
        <strain evidence="10 11">F-1</strain>
    </source>
</reference>
<dbReference type="SMART" id="SM00065">
    <property type="entry name" value="GAF"/>
    <property type="match status" value="1"/>
</dbReference>
<dbReference type="GO" id="GO:0005524">
    <property type="term" value="F:ATP binding"/>
    <property type="evidence" value="ECO:0007669"/>
    <property type="project" value="UniProtKB-KW"/>
</dbReference>
<dbReference type="SUPFAM" id="SSF55781">
    <property type="entry name" value="GAF domain-like"/>
    <property type="match status" value="1"/>
</dbReference>
<protein>
    <recommendedName>
        <fullName evidence="2">histidine kinase</fullName>
        <ecNumber evidence="2">2.7.13.3</ecNumber>
    </recommendedName>
</protein>
<gene>
    <name evidence="10" type="ORF">GKC30_02355</name>
</gene>
<dbReference type="PANTHER" id="PTHR41523">
    <property type="entry name" value="TWO-COMPONENT SYSTEM SENSOR PROTEIN"/>
    <property type="match status" value="1"/>
</dbReference>
<dbReference type="GO" id="GO:0004673">
    <property type="term" value="F:protein histidine kinase activity"/>
    <property type="evidence" value="ECO:0007669"/>
    <property type="project" value="UniProtKB-EC"/>
</dbReference>
<dbReference type="InterPro" id="IPR003018">
    <property type="entry name" value="GAF"/>
</dbReference>
<keyword evidence="3" id="KW-0597">Phosphoprotein</keyword>
<dbReference type="SUPFAM" id="SSF55874">
    <property type="entry name" value="ATPase domain of HSP90 chaperone/DNA topoisomerase II/histidine kinase"/>
    <property type="match status" value="1"/>
</dbReference>
<evidence type="ECO:0000256" key="5">
    <source>
        <dbReference type="ARBA" id="ARBA00022741"/>
    </source>
</evidence>
<dbReference type="EMBL" id="WODC01000001">
    <property type="protein sequence ID" value="MUM76472.1"/>
    <property type="molecule type" value="Genomic_DNA"/>
</dbReference>
<evidence type="ECO:0000313" key="11">
    <source>
        <dbReference type="Proteomes" id="UP000461162"/>
    </source>
</evidence>
<feature type="region of interest" description="Disordered" evidence="8">
    <location>
        <begin position="384"/>
        <end position="404"/>
    </location>
</feature>
<dbReference type="SMART" id="SM00387">
    <property type="entry name" value="HATPase_c"/>
    <property type="match status" value="1"/>
</dbReference>
<keyword evidence="6" id="KW-0418">Kinase</keyword>
<evidence type="ECO:0000259" key="9">
    <source>
        <dbReference type="PROSITE" id="PS50109"/>
    </source>
</evidence>
<evidence type="ECO:0000313" key="10">
    <source>
        <dbReference type="EMBL" id="MUM76472.1"/>
    </source>
</evidence>
<dbReference type="InterPro" id="IPR005467">
    <property type="entry name" value="His_kinase_dom"/>
</dbReference>
<dbReference type="Gene3D" id="3.30.565.10">
    <property type="entry name" value="Histidine kinase-like ATPase, C-terminal domain"/>
    <property type="match status" value="1"/>
</dbReference>
<keyword evidence="5" id="KW-0547">Nucleotide-binding</keyword>
<dbReference type="Proteomes" id="UP000461162">
    <property type="component" value="Unassembled WGS sequence"/>
</dbReference>
<evidence type="ECO:0000256" key="2">
    <source>
        <dbReference type="ARBA" id="ARBA00012438"/>
    </source>
</evidence>
<dbReference type="PANTHER" id="PTHR41523:SF8">
    <property type="entry name" value="ETHYLENE RESPONSE SENSOR PROTEIN"/>
    <property type="match status" value="1"/>
</dbReference>
<evidence type="ECO:0000256" key="6">
    <source>
        <dbReference type="ARBA" id="ARBA00022777"/>
    </source>
</evidence>
<accession>A0A7K1KKP2</accession>
<dbReference type="Pfam" id="PF07568">
    <property type="entry name" value="HisKA_2"/>
    <property type="match status" value="1"/>
</dbReference>
<dbReference type="InterPro" id="IPR029016">
    <property type="entry name" value="GAF-like_dom_sf"/>
</dbReference>
<evidence type="ECO:0000256" key="7">
    <source>
        <dbReference type="ARBA" id="ARBA00022840"/>
    </source>
</evidence>
<keyword evidence="4" id="KW-0808">Transferase</keyword>
<keyword evidence="7" id="KW-0067">ATP-binding</keyword>
<evidence type="ECO:0000256" key="4">
    <source>
        <dbReference type="ARBA" id="ARBA00022679"/>
    </source>
</evidence>
<comment type="catalytic activity">
    <reaction evidence="1">
        <text>ATP + protein L-histidine = ADP + protein N-phospho-L-histidine.</text>
        <dbReference type="EC" id="2.7.13.3"/>
    </reaction>
</comment>
<feature type="domain" description="Histidine kinase" evidence="9">
    <location>
        <begin position="193"/>
        <end position="386"/>
    </location>
</feature>
<feature type="compositionally biased region" description="Pro residues" evidence="8">
    <location>
        <begin position="389"/>
        <end position="404"/>
    </location>
</feature>
<dbReference type="InterPro" id="IPR011495">
    <property type="entry name" value="Sig_transdc_His_kin_sub2_dim/P"/>
</dbReference>
<proteinExistence type="predicted"/>
<dbReference type="InterPro" id="IPR036890">
    <property type="entry name" value="HATPase_C_sf"/>
</dbReference>
<keyword evidence="11" id="KW-1185">Reference proteome</keyword>
<dbReference type="AlphaFoldDB" id="A0A7K1KKP2"/>
<dbReference type="EC" id="2.7.13.3" evidence="2"/>
<evidence type="ECO:0000256" key="8">
    <source>
        <dbReference type="SAM" id="MobiDB-lite"/>
    </source>
</evidence>
<evidence type="ECO:0000256" key="3">
    <source>
        <dbReference type="ARBA" id="ARBA00022553"/>
    </source>
</evidence>
<dbReference type="RefSeq" id="WP_155932090.1">
    <property type="nucleotide sequence ID" value="NZ_WODC01000001.1"/>
</dbReference>
<evidence type="ECO:0000256" key="1">
    <source>
        <dbReference type="ARBA" id="ARBA00000085"/>
    </source>
</evidence>
<sequence>MPSRYCTVAKVAVVGQSPVLLPTSGVDKPEISPTVMDKWQSLTNVVAKATGAAAGLVMRLHPEDIEVCIASTGPDNPYKPGERERLGLGLYCETVLGTRNVLNIPDAAADPQWRDNPDVPRGMVAYLGMPIKWPDGELFGTICVLDRNKREFSPQNIDLLAHLRMALESDLHQLSERHRLARENREKDLALREAHHRIKNHLHMLAGIIQMKALEPLPEQAGVNRLLDDLTARIRAIASLHSLMAETTEDRIELGDLLERIAATIIDALAQRPVKLRLELSPVRVNRRVFFQAGLLVSELVTNALKHAFAETQEPEIAIHLADRDENTFSLVVRDNGCGMPEGFAPGECDSIGMTLISDLPGQMDGSCTFRSDHGAVFEFVLEKRPGEPDPPMVPPESGPPRVP</sequence>